<name>A0AAJ0BII6_9PEZI</name>
<gene>
    <name evidence="5" type="ORF">QBC47DRAFT_442848</name>
</gene>
<dbReference type="Pfam" id="PF01344">
    <property type="entry name" value="Kelch_1"/>
    <property type="match status" value="1"/>
</dbReference>
<dbReference type="Gene3D" id="2.130.10.80">
    <property type="entry name" value="Galactose oxidase/kelch, beta-propeller"/>
    <property type="match status" value="1"/>
</dbReference>
<dbReference type="SUPFAM" id="SSF50965">
    <property type="entry name" value="Galactose oxidase, central domain"/>
    <property type="match status" value="1"/>
</dbReference>
<dbReference type="InterPro" id="IPR037293">
    <property type="entry name" value="Gal_Oxidase_central_sf"/>
</dbReference>
<evidence type="ECO:0000256" key="1">
    <source>
        <dbReference type="ARBA" id="ARBA00022729"/>
    </source>
</evidence>
<dbReference type="InterPro" id="IPR009880">
    <property type="entry name" value="Glyoxal_oxidase_N"/>
</dbReference>
<dbReference type="Pfam" id="PF09118">
    <property type="entry name" value="GO-like_E_set"/>
    <property type="match status" value="1"/>
</dbReference>
<dbReference type="Proteomes" id="UP001239445">
    <property type="component" value="Unassembled WGS sequence"/>
</dbReference>
<dbReference type="InterPro" id="IPR015202">
    <property type="entry name" value="GO-like_E_set"/>
</dbReference>
<evidence type="ECO:0000256" key="2">
    <source>
        <dbReference type="SAM" id="MobiDB-lite"/>
    </source>
</evidence>
<evidence type="ECO:0000313" key="6">
    <source>
        <dbReference type="Proteomes" id="UP001239445"/>
    </source>
</evidence>
<dbReference type="CDD" id="cd02851">
    <property type="entry name" value="E_set_GO_C"/>
    <property type="match status" value="1"/>
</dbReference>
<dbReference type="InterPro" id="IPR011043">
    <property type="entry name" value="Gal_Oxase/kelch_b-propeller"/>
</dbReference>
<feature type="domain" description="Galactose oxidase-like Early set" evidence="4">
    <location>
        <begin position="426"/>
        <end position="521"/>
    </location>
</feature>
<feature type="non-terminal residue" evidence="5">
    <location>
        <position position="742"/>
    </location>
</feature>
<dbReference type="EMBL" id="MU839830">
    <property type="protein sequence ID" value="KAK1757788.1"/>
    <property type="molecule type" value="Genomic_DNA"/>
</dbReference>
<dbReference type="Pfam" id="PF07250">
    <property type="entry name" value="Glyoxal_oxid_N"/>
    <property type="match status" value="1"/>
</dbReference>
<sequence length="742" mass="81719">EGKWSETQELDNVPVHASLLPNGKILYWGRRENPGPTDSIRTENDPMSWVPKPTTSNQKPPETVNPFCGGHCFLPDGKLLIVGGHWWDGQGISQACIYDYETNKFTPKAPMNGGRWYPSALTLPDGRALVISGSLDNEPKWQVNKNPEIYVTDAPENASPWVEVMDPITKLPGKDTKQGPFYTNGPDILPLYPRIHLAPDGRVFMAGTTPRSYYIEIQDTGGMDWKKEVQRKGRSLTVVGRWVDAGTERDAGFRDYAPSVMYDTGKIMYVGGGQEENQQAGKVLIKATTRAEYIDLNESQPKWRATPKIGQSSQKPENSMKSARRQFNATVLPDGTVLVTGGTSGDGFNDLSQAVRIPELFDPETNTWKQMAKESWDRCYHSVALLLPDGRVMSGGGGESGDVKPTDCLKNVQFFEPPYLLRPGTRPAIKSFPVKIVYGENFNVTLESAEPIAKISWMRLGTATHCCNMGQSLMWLKGFTQNGVNLSIPAPANRNLAPPGHYLLFVLNAAGKPSIGKIIRISAKAESTKKRAALVATLAPEPSLADPTVRESAQPSLAEYNDEIMASKGHPPVVVGISPLCPYGLGPCWAGAYDGLTRLSDIDVVCPIAHQEDSLAHVYLAHDLIPDIDKWRAEFEKTVNKSYDMRGIELTISGVVTSKNGVVVLQGKGTRGDLVLMPFTEKSEIRWDVKTRSLKPVVEVEREAYHQLAEVLGEDNVGTKMKVTGTVQKHGVEKYALDVREF</sequence>
<dbReference type="SMART" id="SM00612">
    <property type="entry name" value="Kelch"/>
    <property type="match status" value="2"/>
</dbReference>
<reference evidence="5" key="1">
    <citation type="submission" date="2023-06" db="EMBL/GenBank/DDBJ databases">
        <title>Genome-scale phylogeny and comparative genomics of the fungal order Sordariales.</title>
        <authorList>
            <consortium name="Lawrence Berkeley National Laboratory"/>
            <person name="Hensen N."/>
            <person name="Bonometti L."/>
            <person name="Westerberg I."/>
            <person name="Brannstrom I.O."/>
            <person name="Guillou S."/>
            <person name="Cros-Aarteil S."/>
            <person name="Calhoun S."/>
            <person name="Haridas S."/>
            <person name="Kuo A."/>
            <person name="Mondo S."/>
            <person name="Pangilinan J."/>
            <person name="Riley R."/>
            <person name="Labutti K."/>
            <person name="Andreopoulos B."/>
            <person name="Lipzen A."/>
            <person name="Chen C."/>
            <person name="Yanf M."/>
            <person name="Daum C."/>
            <person name="Ng V."/>
            <person name="Clum A."/>
            <person name="Steindorff A."/>
            <person name="Ohm R."/>
            <person name="Martin F."/>
            <person name="Silar P."/>
            <person name="Natvig D."/>
            <person name="Lalanne C."/>
            <person name="Gautier V."/>
            <person name="Ament-Velasquez S.L."/>
            <person name="Kruys A."/>
            <person name="Hutchinson M.I."/>
            <person name="Powell A.J."/>
            <person name="Barry K."/>
            <person name="Miller A.N."/>
            <person name="Grigoriev I.V."/>
            <person name="Debuchy R."/>
            <person name="Gladieux P."/>
            <person name="Thoren M.H."/>
            <person name="Johannesson H."/>
        </authorList>
    </citation>
    <scope>NUCLEOTIDE SEQUENCE</scope>
    <source>
        <strain evidence="5">PSN4</strain>
    </source>
</reference>
<organism evidence="5 6">
    <name type="scientific">Echria macrotheca</name>
    <dbReference type="NCBI Taxonomy" id="438768"/>
    <lineage>
        <taxon>Eukaryota</taxon>
        <taxon>Fungi</taxon>
        <taxon>Dikarya</taxon>
        <taxon>Ascomycota</taxon>
        <taxon>Pezizomycotina</taxon>
        <taxon>Sordariomycetes</taxon>
        <taxon>Sordariomycetidae</taxon>
        <taxon>Sordariales</taxon>
        <taxon>Schizotheciaceae</taxon>
        <taxon>Echria</taxon>
    </lineage>
</organism>
<feature type="domain" description="Glyoxal oxidase N-terminal" evidence="3">
    <location>
        <begin position="191"/>
        <end position="398"/>
    </location>
</feature>
<dbReference type="PANTHER" id="PTHR32208:SF21">
    <property type="entry name" value="LOW QUALITY PROTEIN: ALDEHYDE OXIDASE GLOX-LIKE"/>
    <property type="match status" value="1"/>
</dbReference>
<keyword evidence="1" id="KW-0732">Signal</keyword>
<dbReference type="PANTHER" id="PTHR32208">
    <property type="entry name" value="SECRETED PROTEIN-RELATED"/>
    <property type="match status" value="1"/>
</dbReference>
<proteinExistence type="predicted"/>
<keyword evidence="6" id="KW-1185">Reference proteome</keyword>
<feature type="non-terminal residue" evidence="5">
    <location>
        <position position="1"/>
    </location>
</feature>
<dbReference type="Gene3D" id="2.60.40.10">
    <property type="entry name" value="Immunoglobulins"/>
    <property type="match status" value="1"/>
</dbReference>
<comment type="caution">
    <text evidence="5">The sequence shown here is derived from an EMBL/GenBank/DDBJ whole genome shotgun (WGS) entry which is preliminary data.</text>
</comment>
<dbReference type="SUPFAM" id="SSF81296">
    <property type="entry name" value="E set domains"/>
    <property type="match status" value="1"/>
</dbReference>
<dbReference type="AlphaFoldDB" id="A0AAJ0BII6"/>
<evidence type="ECO:0000313" key="5">
    <source>
        <dbReference type="EMBL" id="KAK1757788.1"/>
    </source>
</evidence>
<protein>
    <recommendedName>
        <fullName evidence="7">Galactose oxidase</fullName>
    </recommendedName>
</protein>
<evidence type="ECO:0000259" key="4">
    <source>
        <dbReference type="Pfam" id="PF09118"/>
    </source>
</evidence>
<evidence type="ECO:0000259" key="3">
    <source>
        <dbReference type="Pfam" id="PF07250"/>
    </source>
</evidence>
<evidence type="ECO:0008006" key="7">
    <source>
        <dbReference type="Google" id="ProtNLM"/>
    </source>
</evidence>
<feature type="region of interest" description="Disordered" evidence="2">
    <location>
        <begin position="30"/>
        <end position="60"/>
    </location>
</feature>
<dbReference type="InterPro" id="IPR013783">
    <property type="entry name" value="Ig-like_fold"/>
</dbReference>
<dbReference type="InterPro" id="IPR006652">
    <property type="entry name" value="Kelch_1"/>
</dbReference>
<dbReference type="InterPro" id="IPR014756">
    <property type="entry name" value="Ig_E-set"/>
</dbReference>
<accession>A0AAJ0BII6</accession>